<protein>
    <submittedName>
        <fullName evidence="1">Uncharacterized protein</fullName>
    </submittedName>
</protein>
<reference evidence="2" key="2">
    <citation type="journal article" date="2013" name="Nat. Commun.">
        <title>Genome of the Chinese tree shrew.</title>
        <authorList>
            <person name="Fan Y."/>
            <person name="Huang Z.Y."/>
            <person name="Cao C.C."/>
            <person name="Chen C.S."/>
            <person name="Chen Y.X."/>
            <person name="Fan D.D."/>
            <person name="He J."/>
            <person name="Hou H.L."/>
            <person name="Hu L."/>
            <person name="Hu X.T."/>
            <person name="Jiang X.T."/>
            <person name="Lai R."/>
            <person name="Lang Y.S."/>
            <person name="Liang B."/>
            <person name="Liao S.G."/>
            <person name="Mu D."/>
            <person name="Ma Y.Y."/>
            <person name="Niu Y.Y."/>
            <person name="Sun X.Q."/>
            <person name="Xia J.Q."/>
            <person name="Xiao J."/>
            <person name="Xiong Z.Q."/>
            <person name="Xu L."/>
            <person name="Yang L."/>
            <person name="Zhang Y."/>
            <person name="Zhao W."/>
            <person name="Zhao X.D."/>
            <person name="Zheng Y.T."/>
            <person name="Zhou J.M."/>
            <person name="Zhu Y.B."/>
            <person name="Zhang G.J."/>
            <person name="Wang J."/>
            <person name="Yao Y.G."/>
        </authorList>
    </citation>
    <scope>NUCLEOTIDE SEQUENCE [LARGE SCALE GENOMIC DNA]</scope>
</reference>
<dbReference type="Proteomes" id="UP000011518">
    <property type="component" value="Unassembled WGS sequence"/>
</dbReference>
<reference evidence="2" key="1">
    <citation type="submission" date="2012-07" db="EMBL/GenBank/DDBJ databases">
        <title>Genome of the Chinese tree shrew, a rising model animal genetically related to primates.</title>
        <authorList>
            <person name="Zhang G."/>
            <person name="Fan Y."/>
            <person name="Yao Y."/>
            <person name="Huang Z."/>
        </authorList>
    </citation>
    <scope>NUCLEOTIDE SEQUENCE [LARGE SCALE GENOMIC DNA]</scope>
</reference>
<organism evidence="1 2">
    <name type="scientific">Tupaia chinensis</name>
    <name type="common">Chinese tree shrew</name>
    <name type="synonym">Tupaia belangeri chinensis</name>
    <dbReference type="NCBI Taxonomy" id="246437"/>
    <lineage>
        <taxon>Eukaryota</taxon>
        <taxon>Metazoa</taxon>
        <taxon>Chordata</taxon>
        <taxon>Craniata</taxon>
        <taxon>Vertebrata</taxon>
        <taxon>Euteleostomi</taxon>
        <taxon>Mammalia</taxon>
        <taxon>Eutheria</taxon>
        <taxon>Euarchontoglires</taxon>
        <taxon>Scandentia</taxon>
        <taxon>Tupaiidae</taxon>
        <taxon>Tupaia</taxon>
    </lineage>
</organism>
<evidence type="ECO:0000313" key="1">
    <source>
        <dbReference type="EMBL" id="ELW59613.1"/>
    </source>
</evidence>
<dbReference type="InParanoid" id="L9KAD8"/>
<dbReference type="AlphaFoldDB" id="L9KAD8"/>
<dbReference type="EMBL" id="KB320894">
    <property type="protein sequence ID" value="ELW59613.1"/>
    <property type="molecule type" value="Genomic_DNA"/>
</dbReference>
<evidence type="ECO:0000313" key="2">
    <source>
        <dbReference type="Proteomes" id="UP000011518"/>
    </source>
</evidence>
<keyword evidence="2" id="KW-1185">Reference proteome</keyword>
<accession>L9KAD8</accession>
<sequence>MRDSRSPAGPVSPRPAQCPMDNIPSQTCIPYFTEVLSLQFGSLKGRGPHGRVLLFALLWILNGEILKKFDPREVPKPEDKNEIKSANSVLSACVGLPASCR</sequence>
<name>L9KAD8_TUPCH</name>
<gene>
    <name evidence="1" type="ORF">TREES_T100003213</name>
</gene>
<proteinExistence type="predicted"/>